<comment type="caution">
    <text evidence="3">The sequence shown here is derived from an EMBL/GenBank/DDBJ whole genome shotgun (WGS) entry which is preliminary data.</text>
</comment>
<dbReference type="Proteomes" id="UP000268652">
    <property type="component" value="Unassembled WGS sequence"/>
</dbReference>
<name>A0A3A9VW06_9ACTN</name>
<accession>A0A3A9VW06</accession>
<dbReference type="GO" id="GO:0016627">
    <property type="term" value="F:oxidoreductase activity, acting on the CH-CH group of donors"/>
    <property type="evidence" value="ECO:0007669"/>
    <property type="project" value="InterPro"/>
</dbReference>
<dbReference type="AlphaFoldDB" id="A0A3A9VW06"/>
<proteinExistence type="predicted"/>
<evidence type="ECO:0000313" key="6">
    <source>
        <dbReference type="Proteomes" id="UP000275024"/>
    </source>
</evidence>
<dbReference type="Pfam" id="PF00441">
    <property type="entry name" value="Acyl-CoA_dh_1"/>
    <property type="match status" value="1"/>
</dbReference>
<keyword evidence="1" id="KW-0285">Flavoprotein</keyword>
<organism evidence="3 6">
    <name type="scientific">Streptomyces radicis</name>
    <dbReference type="NCBI Taxonomy" id="1750517"/>
    <lineage>
        <taxon>Bacteria</taxon>
        <taxon>Bacillati</taxon>
        <taxon>Actinomycetota</taxon>
        <taxon>Actinomycetes</taxon>
        <taxon>Kitasatosporales</taxon>
        <taxon>Streptomycetaceae</taxon>
        <taxon>Streptomyces</taxon>
    </lineage>
</organism>
<sequence>MSTSLRQCERIARDEGLAAGLAMAIAGAEVATTAPGRWAAVPAESVRAGAEVRHDSLAAREGVTFLACQGRPPAAPASLAEIGRLLAAVRLGLVRRLLDHAVEHLSERVAGDEPLIRKQLITGTVADTMAEVELLREQAHAPHDPAALSDLHLRLDELGWQVLTLFGAAGYLADHPARALHVSFLVANTWIDREGVPE</sequence>
<evidence type="ECO:0000256" key="1">
    <source>
        <dbReference type="ARBA" id="ARBA00022630"/>
    </source>
</evidence>
<dbReference type="RefSeq" id="WP_120699615.1">
    <property type="nucleotide sequence ID" value="NZ_RBDX01000029.1"/>
</dbReference>
<gene>
    <name evidence="4" type="ORF">D7318_25805</name>
    <name evidence="3" type="ORF">D7319_26440</name>
</gene>
<dbReference type="Gene3D" id="1.20.140.10">
    <property type="entry name" value="Butyryl-CoA Dehydrogenase, subunit A, domain 3"/>
    <property type="match status" value="1"/>
</dbReference>
<evidence type="ECO:0000313" key="5">
    <source>
        <dbReference type="Proteomes" id="UP000268652"/>
    </source>
</evidence>
<dbReference type="InterPro" id="IPR036250">
    <property type="entry name" value="AcylCo_DH-like_C"/>
</dbReference>
<dbReference type="EMBL" id="RBDX01000029">
    <property type="protein sequence ID" value="RKN05108.1"/>
    <property type="molecule type" value="Genomic_DNA"/>
</dbReference>
<evidence type="ECO:0000259" key="2">
    <source>
        <dbReference type="Pfam" id="PF00441"/>
    </source>
</evidence>
<evidence type="ECO:0000313" key="4">
    <source>
        <dbReference type="EMBL" id="RKN16434.1"/>
    </source>
</evidence>
<protein>
    <submittedName>
        <fullName evidence="3">Acyl-CoA dehydrogenase</fullName>
    </submittedName>
</protein>
<dbReference type="Proteomes" id="UP000275024">
    <property type="component" value="Unassembled WGS sequence"/>
</dbReference>
<feature type="domain" description="Acyl-CoA dehydrogenase/oxidase C-terminal" evidence="2">
    <location>
        <begin position="83"/>
        <end position="137"/>
    </location>
</feature>
<dbReference type="OrthoDB" id="3619737at2"/>
<dbReference type="InterPro" id="IPR009075">
    <property type="entry name" value="AcylCo_DH/oxidase_C"/>
</dbReference>
<evidence type="ECO:0000313" key="3">
    <source>
        <dbReference type="EMBL" id="RKN05108.1"/>
    </source>
</evidence>
<keyword evidence="5" id="KW-1185">Reference proteome</keyword>
<dbReference type="EMBL" id="RBDY01000027">
    <property type="protein sequence ID" value="RKN16434.1"/>
    <property type="molecule type" value="Genomic_DNA"/>
</dbReference>
<dbReference type="SUPFAM" id="SSF47203">
    <property type="entry name" value="Acyl-CoA dehydrogenase C-terminal domain-like"/>
    <property type="match status" value="1"/>
</dbReference>
<reference evidence="5 6" key="1">
    <citation type="submission" date="2018-09" db="EMBL/GenBank/DDBJ databases">
        <title>Streptomyces sp. nov. DS1-2, an endophytic actinomycete isolated from roots of Dendrobium scabrilingue.</title>
        <authorList>
            <person name="Kuncharoen N."/>
            <person name="Kudo T."/>
            <person name="Ohkuma M."/>
            <person name="Yuki M."/>
            <person name="Tanasupawat S."/>
        </authorList>
    </citation>
    <scope>NUCLEOTIDE SEQUENCE [LARGE SCALE GENOMIC DNA]</scope>
    <source>
        <strain evidence="3 6">AZ1-7</strain>
        <strain evidence="4 5">DS1-2</strain>
    </source>
</reference>